<dbReference type="Pfam" id="PF00596">
    <property type="entry name" value="Aldolase_II"/>
    <property type="match status" value="1"/>
</dbReference>
<dbReference type="SMART" id="SM01007">
    <property type="entry name" value="Aldolase_II"/>
    <property type="match status" value="1"/>
</dbReference>
<dbReference type="InterPro" id="IPR051017">
    <property type="entry name" value="Aldolase-II_Adducin_sf"/>
</dbReference>
<dbReference type="AlphaFoldDB" id="A0A6U0EES3"/>
<dbReference type="Gene3D" id="3.40.225.10">
    <property type="entry name" value="Class II aldolase/adducin N-terminal domain"/>
    <property type="match status" value="1"/>
</dbReference>
<dbReference type="PANTHER" id="PTHR10672:SF21">
    <property type="entry name" value="CLASS II ALDOLASE_ADDUCIN N-TERMINAL DOMAIN-CONTAINING PROTEIN"/>
    <property type="match status" value="1"/>
</dbReference>
<dbReference type="NCBIfam" id="NF005068">
    <property type="entry name" value="PRK06486.1"/>
    <property type="match status" value="1"/>
</dbReference>
<dbReference type="PANTHER" id="PTHR10672">
    <property type="entry name" value="ADDUCIN"/>
    <property type="match status" value="1"/>
</dbReference>
<gene>
    <name evidence="2" type="ORF">OMED0929_LOCUS4915</name>
</gene>
<dbReference type="GO" id="GO:0051015">
    <property type="term" value="F:actin filament binding"/>
    <property type="evidence" value="ECO:0007669"/>
    <property type="project" value="TreeGrafter"/>
</dbReference>
<evidence type="ECO:0000259" key="1">
    <source>
        <dbReference type="SMART" id="SM01007"/>
    </source>
</evidence>
<accession>A0A6U0EES3</accession>
<sequence>MDTVPPTATAYPRLGDRESRAPWTNVDCTAPAGYDAATWRARVELAGAYQLCDRFAFNEGVCNHLTVLVPGASDRFLCAPYGLAWSEVTASNLVMIDVKGNVIEGRGEIDATAFFIHLAIHQAGHACVLHTHMPYASALCCVERFELAMCHQNSLRFADDIAYDPAFNGLVLDNTEGDRLVSVMGDKRVLMHKHHGVIVCGASVAEAFDDLYYLERAAEVQVIAMSTGSPLCTISKEIGEQFRRDMESDGGKARWAQLHYDARLRELARDDWRKHFAQDKRIMHPYEDRVMFPAAH</sequence>
<name>A0A6U0EES3_9CHLO</name>
<proteinExistence type="predicted"/>
<evidence type="ECO:0000313" key="2">
    <source>
        <dbReference type="EMBL" id="CAD8584442.1"/>
    </source>
</evidence>
<dbReference type="SUPFAM" id="SSF53639">
    <property type="entry name" value="AraD/HMP-PK domain-like"/>
    <property type="match status" value="1"/>
</dbReference>
<feature type="domain" description="Class II aldolase/adducin N-terminal" evidence="1">
    <location>
        <begin position="43"/>
        <end position="222"/>
    </location>
</feature>
<protein>
    <recommendedName>
        <fullName evidence="1">Class II aldolase/adducin N-terminal domain-containing protein</fullName>
    </recommendedName>
</protein>
<dbReference type="GO" id="GO:0005856">
    <property type="term" value="C:cytoskeleton"/>
    <property type="evidence" value="ECO:0007669"/>
    <property type="project" value="TreeGrafter"/>
</dbReference>
<organism evidence="2">
    <name type="scientific">Ostreococcus mediterraneus</name>
    <dbReference type="NCBI Taxonomy" id="1486918"/>
    <lineage>
        <taxon>Eukaryota</taxon>
        <taxon>Viridiplantae</taxon>
        <taxon>Chlorophyta</taxon>
        <taxon>Mamiellophyceae</taxon>
        <taxon>Mamiellales</taxon>
        <taxon>Bathycoccaceae</taxon>
        <taxon>Ostreococcus</taxon>
    </lineage>
</organism>
<dbReference type="EMBL" id="HBEW01005829">
    <property type="protein sequence ID" value="CAD8584442.1"/>
    <property type="molecule type" value="Transcribed_RNA"/>
</dbReference>
<reference evidence="2" key="1">
    <citation type="submission" date="2021-01" db="EMBL/GenBank/DDBJ databases">
        <authorList>
            <person name="Corre E."/>
            <person name="Pelletier E."/>
            <person name="Niang G."/>
            <person name="Scheremetjew M."/>
            <person name="Finn R."/>
            <person name="Kale V."/>
            <person name="Holt S."/>
            <person name="Cochrane G."/>
            <person name="Meng A."/>
            <person name="Brown T."/>
            <person name="Cohen L."/>
        </authorList>
    </citation>
    <scope>NUCLEOTIDE SEQUENCE</scope>
    <source>
        <strain evidence="2">Clade-D-RCC2572</strain>
    </source>
</reference>
<dbReference type="InterPro" id="IPR036409">
    <property type="entry name" value="Aldolase_II/adducin_N_sf"/>
</dbReference>
<dbReference type="InterPro" id="IPR001303">
    <property type="entry name" value="Aldolase_II/adducin_N"/>
</dbReference>